<proteinExistence type="predicted"/>
<accession>A0AC60PDA0</accession>
<protein>
    <submittedName>
        <fullName evidence="1">Uncharacterized protein</fullName>
    </submittedName>
</protein>
<dbReference type="Proteomes" id="UP000805193">
    <property type="component" value="Unassembled WGS sequence"/>
</dbReference>
<reference evidence="1 2" key="1">
    <citation type="journal article" date="2020" name="Cell">
        <title>Large-Scale Comparative Analyses of Tick Genomes Elucidate Their Genetic Diversity and Vector Capacities.</title>
        <authorList>
            <consortium name="Tick Genome and Microbiome Consortium (TIGMIC)"/>
            <person name="Jia N."/>
            <person name="Wang J."/>
            <person name="Shi W."/>
            <person name="Du L."/>
            <person name="Sun Y."/>
            <person name="Zhan W."/>
            <person name="Jiang J.F."/>
            <person name="Wang Q."/>
            <person name="Zhang B."/>
            <person name="Ji P."/>
            <person name="Bell-Sakyi L."/>
            <person name="Cui X.M."/>
            <person name="Yuan T.T."/>
            <person name="Jiang B.G."/>
            <person name="Yang W.F."/>
            <person name="Lam T.T."/>
            <person name="Chang Q.C."/>
            <person name="Ding S.J."/>
            <person name="Wang X.J."/>
            <person name="Zhu J.G."/>
            <person name="Ruan X.D."/>
            <person name="Zhao L."/>
            <person name="Wei J.T."/>
            <person name="Ye R.Z."/>
            <person name="Que T.C."/>
            <person name="Du C.H."/>
            <person name="Zhou Y.H."/>
            <person name="Cheng J.X."/>
            <person name="Dai P.F."/>
            <person name="Guo W.B."/>
            <person name="Han X.H."/>
            <person name="Huang E.J."/>
            <person name="Li L.F."/>
            <person name="Wei W."/>
            <person name="Gao Y.C."/>
            <person name="Liu J.Z."/>
            <person name="Shao H.Z."/>
            <person name="Wang X."/>
            <person name="Wang C.C."/>
            <person name="Yang T.C."/>
            <person name="Huo Q.B."/>
            <person name="Li W."/>
            <person name="Chen H.Y."/>
            <person name="Chen S.E."/>
            <person name="Zhou L.G."/>
            <person name="Ni X.B."/>
            <person name="Tian J.H."/>
            <person name="Sheng Y."/>
            <person name="Liu T."/>
            <person name="Pan Y.S."/>
            <person name="Xia L.Y."/>
            <person name="Li J."/>
            <person name="Zhao F."/>
            <person name="Cao W.C."/>
        </authorList>
    </citation>
    <scope>NUCLEOTIDE SEQUENCE [LARGE SCALE GENOMIC DNA]</scope>
    <source>
        <strain evidence="1">Iper-2018</strain>
    </source>
</reference>
<gene>
    <name evidence="1" type="ORF">HPB47_005498</name>
</gene>
<dbReference type="EMBL" id="JABSTQ010010825">
    <property type="protein sequence ID" value="KAG0417595.1"/>
    <property type="molecule type" value="Genomic_DNA"/>
</dbReference>
<keyword evidence="2" id="KW-1185">Reference proteome</keyword>
<name>A0AC60PDA0_IXOPE</name>
<evidence type="ECO:0000313" key="1">
    <source>
        <dbReference type="EMBL" id="KAG0417595.1"/>
    </source>
</evidence>
<evidence type="ECO:0000313" key="2">
    <source>
        <dbReference type="Proteomes" id="UP000805193"/>
    </source>
</evidence>
<comment type="caution">
    <text evidence="1">The sequence shown here is derived from an EMBL/GenBank/DDBJ whole genome shotgun (WGS) entry which is preliminary data.</text>
</comment>
<organism evidence="1 2">
    <name type="scientific">Ixodes persulcatus</name>
    <name type="common">Taiga tick</name>
    <dbReference type="NCBI Taxonomy" id="34615"/>
    <lineage>
        <taxon>Eukaryota</taxon>
        <taxon>Metazoa</taxon>
        <taxon>Ecdysozoa</taxon>
        <taxon>Arthropoda</taxon>
        <taxon>Chelicerata</taxon>
        <taxon>Arachnida</taxon>
        <taxon>Acari</taxon>
        <taxon>Parasitiformes</taxon>
        <taxon>Ixodida</taxon>
        <taxon>Ixodoidea</taxon>
        <taxon>Ixodidae</taxon>
        <taxon>Ixodinae</taxon>
        <taxon>Ixodes</taxon>
    </lineage>
</organism>
<sequence length="733" mass="80198">MIQFLLTPQKRGGRLTDKDYTPPVKTPRKSKKGALQQQVEAQATPKKEEKKGKKKKRRRKRKPGGHPGVNGGGSASKRKHNPWEASSDSSSEGEEEEEEDGYEEEAEEEVLRFDNDDDDEFACEEVDPDAEVVVVKRARTVKKVRVEEDSSEEGEEPQDEKPCAKCGKGDHPEWEAVTAIEEHLEGSGLECSPTKSELLVLPPKRAGRRRKDAPITVERPKITVKTVGGQIIPEVDKIRVLGLLLERNRVNGETITKLNTNVMSATKLLRRISNRKDGMKEESLIRLVQSFAISHIAYVAAFHKWTPGERNKIDALIRKVYKIALGLPGNVSTQKLMELGVHNTLEEIAEAQRSAHLERLSGTKTGRKILQDLGINPNGSGSAATEPVPSNLMSGIRVCPIPRNMNPTHNAERRAARAGALVDRHAEDEGAVYVDAAEYQDRVEAYTAVVVSASTGAVKTAASTRTRDTHQAEEVAIALAIANPGCKTVLSDSRTAVLSYAKGRVCSAAARILRAAEEAGRQGAVVIKWFPAHMGSDVSGRGNTNHNETANAVARGLTNRATANVALLEGGAWYSSKDRMTTYNEIVKWYRLNRRTMPPPHPGLKRGEAVIFRQLQTGSLLTPVLAKYIHPGLYADDTCTLCMKARATAVHVLWDCEKNPREATEQTAIPPQFEAAARSCDLQRRAVQQISAALERQRADDSRGGKGTPGKPGGSPSRSRLDKGNARGRGMVG</sequence>